<proteinExistence type="evidence at transcript level"/>
<accession>A0A1S5VFI7</accession>
<organism evidence="2">
    <name type="scientific">Meteorus pulchricornis</name>
    <dbReference type="NCBI Taxonomy" id="51522"/>
    <lineage>
        <taxon>Eukaryota</taxon>
        <taxon>Metazoa</taxon>
        <taxon>Ecdysozoa</taxon>
        <taxon>Arthropoda</taxon>
        <taxon>Hexapoda</taxon>
        <taxon>Insecta</taxon>
        <taxon>Pterygota</taxon>
        <taxon>Neoptera</taxon>
        <taxon>Endopterygota</taxon>
        <taxon>Hymenoptera</taxon>
        <taxon>Apocrita</taxon>
        <taxon>Ichneumonoidea</taxon>
        <taxon>Braconidae</taxon>
        <taxon>Meteorinae</taxon>
        <taxon>Meteorus</taxon>
    </lineage>
</organism>
<keyword evidence="1" id="KW-1133">Transmembrane helix</keyword>
<evidence type="ECO:0000256" key="1">
    <source>
        <dbReference type="SAM" id="Phobius"/>
    </source>
</evidence>
<dbReference type="EMBL" id="KY445470">
    <property type="protein sequence ID" value="AQN78405.1"/>
    <property type="molecule type" value="mRNA"/>
</dbReference>
<reference evidence="2" key="1">
    <citation type="journal article" date="2017" name="Comp. Biochem. Physiol. Part D Genomics Proteomics">
        <title>Candidate chemosensory genes identified in the endoparasitoid Meteorus pulchricornis (Hymenoptera: Braconidae) by antennal transcriptome analysis.</title>
        <authorList>
            <person name="Sheng S."/>
            <person name="Liao C.W."/>
            <person name="Zheng Y."/>
            <person name="Zhou Y."/>
            <person name="Xu Y."/>
            <person name="Song W.M."/>
            <person name="He P."/>
            <person name="Zhang J."/>
            <person name="Wu F.A."/>
        </authorList>
    </citation>
    <scope>NUCLEOTIDE SEQUENCE</scope>
    <source>
        <strain evidence="2">Zhenjiang</strain>
    </source>
</reference>
<sequence length="125" mass="14658">MDFLSPSFTVLQYCGVWPPTYYSWWKKIFYSLYTTVIAIAILLFCLSGVIQLCLITRSIDEFIRNSYMLLTTFAVSMKVVMIIIKRNQVIRTFEILHLNSCKASNEEEKLIERESDPQSRWACHS</sequence>
<keyword evidence="1" id="KW-0812">Transmembrane</keyword>
<keyword evidence="1" id="KW-0472">Membrane</keyword>
<feature type="transmembrane region" description="Helical" evidence="1">
    <location>
        <begin position="28"/>
        <end position="55"/>
    </location>
</feature>
<keyword evidence="2" id="KW-0675">Receptor</keyword>
<protein>
    <submittedName>
        <fullName evidence="2">Olfactory receptor 3</fullName>
    </submittedName>
</protein>
<dbReference type="AlphaFoldDB" id="A0A1S5VFI7"/>
<name>A0A1S5VFI7_9HYME</name>
<feature type="transmembrane region" description="Helical" evidence="1">
    <location>
        <begin position="67"/>
        <end position="84"/>
    </location>
</feature>
<evidence type="ECO:0000313" key="2">
    <source>
        <dbReference type="EMBL" id="AQN78405.1"/>
    </source>
</evidence>